<sequence>MKDFSIISIFKKYKWKISLTFLLLVLENIAKVLQPLILGIAINDLINKKNDGLWLFCILYGIGFVIGAIRRYYDTRAYTSIYTNVATEIAEKQNEKQIEVSAIAARSALVKELVDFFEYDVTQAFTSAISVIGALVMLALFNWWIFGGCLLAIIIILLIYTFSSERIYKYNIGLNDELEHRINVLEKREHTGIFNHFKNIANWLVKMSDLETINFSIIEVVLFALAIFALYISASAVNATAGSIFSVLTYVLEFSGGVFMLPIIFQQIIRLQEISARLKTI</sequence>
<dbReference type="RefSeq" id="WP_348718847.1">
    <property type="nucleotide sequence ID" value="NZ_CAXJIO010000017.1"/>
</dbReference>
<feature type="domain" description="ABC transmembrane type-1" evidence="6">
    <location>
        <begin position="19"/>
        <end position="270"/>
    </location>
</feature>
<feature type="transmembrane region" description="Helical" evidence="5">
    <location>
        <begin position="143"/>
        <end position="162"/>
    </location>
</feature>
<evidence type="ECO:0000256" key="2">
    <source>
        <dbReference type="ARBA" id="ARBA00022692"/>
    </source>
</evidence>
<evidence type="ECO:0000259" key="6">
    <source>
        <dbReference type="PROSITE" id="PS50929"/>
    </source>
</evidence>
<gene>
    <name evidence="7" type="ORF">T190423A01A_80085</name>
</gene>
<feature type="transmembrane region" description="Helical" evidence="5">
    <location>
        <begin position="213"/>
        <end position="232"/>
    </location>
</feature>
<reference evidence="7 8" key="1">
    <citation type="submission" date="2024-05" db="EMBL/GenBank/DDBJ databases">
        <authorList>
            <person name="Duchaud E."/>
        </authorList>
    </citation>
    <scope>NUCLEOTIDE SEQUENCE [LARGE SCALE GENOMIC DNA]</scope>
    <source>
        <strain evidence="7">Ena-SAMPLE-TAB-13-05-2024-13:56:06:370-140308</strain>
    </source>
</reference>
<keyword evidence="4 5" id="KW-0472">Membrane</keyword>
<name>A0ABP1F7L5_9FLAO</name>
<comment type="caution">
    <text evidence="7">The sequence shown here is derived from an EMBL/GenBank/DDBJ whole genome shotgun (WGS) entry which is preliminary data.</text>
</comment>
<feature type="transmembrane region" description="Helical" evidence="5">
    <location>
        <begin position="21"/>
        <end position="41"/>
    </location>
</feature>
<dbReference type="InterPro" id="IPR036640">
    <property type="entry name" value="ABC1_TM_sf"/>
</dbReference>
<evidence type="ECO:0000256" key="3">
    <source>
        <dbReference type="ARBA" id="ARBA00022989"/>
    </source>
</evidence>
<feature type="transmembrane region" description="Helical" evidence="5">
    <location>
        <begin position="53"/>
        <end position="73"/>
    </location>
</feature>
<evidence type="ECO:0000313" key="7">
    <source>
        <dbReference type="EMBL" id="CAL2104548.1"/>
    </source>
</evidence>
<dbReference type="InterPro" id="IPR011527">
    <property type="entry name" value="ABC1_TM_dom"/>
</dbReference>
<dbReference type="EMBL" id="CAXJIO010000017">
    <property type="protein sequence ID" value="CAL2104548.1"/>
    <property type="molecule type" value="Genomic_DNA"/>
</dbReference>
<proteinExistence type="predicted"/>
<evidence type="ECO:0000313" key="8">
    <source>
        <dbReference type="Proteomes" id="UP001497527"/>
    </source>
</evidence>
<evidence type="ECO:0000256" key="5">
    <source>
        <dbReference type="SAM" id="Phobius"/>
    </source>
</evidence>
<feature type="transmembrane region" description="Helical" evidence="5">
    <location>
        <begin position="244"/>
        <end position="265"/>
    </location>
</feature>
<organism evidence="7 8">
    <name type="scientific">Tenacibaculum polynesiense</name>
    <dbReference type="NCBI Taxonomy" id="3137857"/>
    <lineage>
        <taxon>Bacteria</taxon>
        <taxon>Pseudomonadati</taxon>
        <taxon>Bacteroidota</taxon>
        <taxon>Flavobacteriia</taxon>
        <taxon>Flavobacteriales</taxon>
        <taxon>Flavobacteriaceae</taxon>
        <taxon>Tenacibaculum</taxon>
    </lineage>
</organism>
<protein>
    <submittedName>
        <fullName evidence="7">ABC transmembrane type-1 domain-containing protein</fullName>
    </submittedName>
</protein>
<keyword evidence="8" id="KW-1185">Reference proteome</keyword>
<accession>A0ABP1F7L5</accession>
<dbReference type="Proteomes" id="UP001497527">
    <property type="component" value="Unassembled WGS sequence"/>
</dbReference>
<dbReference type="Pfam" id="PF13748">
    <property type="entry name" value="ABC_membrane_3"/>
    <property type="match status" value="1"/>
</dbReference>
<evidence type="ECO:0000256" key="4">
    <source>
        <dbReference type="ARBA" id="ARBA00023136"/>
    </source>
</evidence>
<dbReference type="SUPFAM" id="SSF90123">
    <property type="entry name" value="ABC transporter transmembrane region"/>
    <property type="match status" value="1"/>
</dbReference>
<dbReference type="Gene3D" id="1.20.1560.10">
    <property type="entry name" value="ABC transporter type 1, transmembrane domain"/>
    <property type="match status" value="1"/>
</dbReference>
<dbReference type="PROSITE" id="PS50929">
    <property type="entry name" value="ABC_TM1F"/>
    <property type="match status" value="1"/>
</dbReference>
<comment type="subcellular location">
    <subcellularLocation>
        <location evidence="1">Cell membrane</location>
        <topology evidence="1">Multi-pass membrane protein</topology>
    </subcellularLocation>
</comment>
<evidence type="ECO:0000256" key="1">
    <source>
        <dbReference type="ARBA" id="ARBA00004651"/>
    </source>
</evidence>
<keyword evidence="2 5" id="KW-0812">Transmembrane</keyword>
<keyword evidence="3 5" id="KW-1133">Transmembrane helix</keyword>